<sequence>MSVLYLNIVFTLDCFSNVIIVVQCRLNQAVVVTVRLTSAPTLQARLHSKSAVASGLGWVLSLDLTTSSRSDNRLSSGLSSFRTLLARREAAALFRQGKLANHNTEGNFLKLRAEELRFPWSKVDRSAGLHDHRHLQDPDANQRQSRSTVHIADFDFNYALSQKMCTFTTTGWISSVKLDSKQGRLEKGKARDLTKTIITKMPSSPRRDPPGFRGSTRRGEIGREKNNYPSEDNKKSCVMGAIFWLVK</sequence>
<dbReference type="Proteomes" id="UP001283361">
    <property type="component" value="Unassembled WGS sequence"/>
</dbReference>
<feature type="compositionally biased region" description="Basic and acidic residues" evidence="1">
    <location>
        <begin position="217"/>
        <end position="232"/>
    </location>
</feature>
<proteinExistence type="predicted"/>
<dbReference type="EMBL" id="JAWDGP010002719">
    <property type="protein sequence ID" value="KAK3780486.1"/>
    <property type="molecule type" value="Genomic_DNA"/>
</dbReference>
<dbReference type="AlphaFoldDB" id="A0AAE1A4F8"/>
<evidence type="ECO:0000256" key="1">
    <source>
        <dbReference type="SAM" id="MobiDB-lite"/>
    </source>
</evidence>
<keyword evidence="3" id="KW-1185">Reference proteome</keyword>
<reference evidence="2" key="1">
    <citation type="journal article" date="2023" name="G3 (Bethesda)">
        <title>A reference genome for the long-term kleptoplast-retaining sea slug Elysia crispata morphotype clarki.</title>
        <authorList>
            <person name="Eastman K.E."/>
            <person name="Pendleton A.L."/>
            <person name="Shaikh M.A."/>
            <person name="Suttiyut T."/>
            <person name="Ogas R."/>
            <person name="Tomko P."/>
            <person name="Gavelis G."/>
            <person name="Widhalm J.R."/>
            <person name="Wisecaver J.H."/>
        </authorList>
    </citation>
    <scope>NUCLEOTIDE SEQUENCE</scope>
    <source>
        <strain evidence="2">ECLA1</strain>
    </source>
</reference>
<gene>
    <name evidence="2" type="ORF">RRG08_045150</name>
</gene>
<comment type="caution">
    <text evidence="2">The sequence shown here is derived from an EMBL/GenBank/DDBJ whole genome shotgun (WGS) entry which is preliminary data.</text>
</comment>
<protein>
    <submittedName>
        <fullName evidence="2">Uncharacterized protein</fullName>
    </submittedName>
</protein>
<name>A0AAE1A4F8_9GAST</name>
<evidence type="ECO:0000313" key="3">
    <source>
        <dbReference type="Proteomes" id="UP001283361"/>
    </source>
</evidence>
<feature type="region of interest" description="Disordered" evidence="1">
    <location>
        <begin position="200"/>
        <end position="232"/>
    </location>
</feature>
<evidence type="ECO:0000313" key="2">
    <source>
        <dbReference type="EMBL" id="KAK3780486.1"/>
    </source>
</evidence>
<accession>A0AAE1A4F8</accession>
<organism evidence="2 3">
    <name type="scientific">Elysia crispata</name>
    <name type="common">lettuce slug</name>
    <dbReference type="NCBI Taxonomy" id="231223"/>
    <lineage>
        <taxon>Eukaryota</taxon>
        <taxon>Metazoa</taxon>
        <taxon>Spiralia</taxon>
        <taxon>Lophotrochozoa</taxon>
        <taxon>Mollusca</taxon>
        <taxon>Gastropoda</taxon>
        <taxon>Heterobranchia</taxon>
        <taxon>Euthyneura</taxon>
        <taxon>Panpulmonata</taxon>
        <taxon>Sacoglossa</taxon>
        <taxon>Placobranchoidea</taxon>
        <taxon>Plakobranchidae</taxon>
        <taxon>Elysia</taxon>
    </lineage>
</organism>